<dbReference type="Gene3D" id="3.40.50.2300">
    <property type="match status" value="1"/>
</dbReference>
<evidence type="ECO:0000313" key="7">
    <source>
        <dbReference type="EMBL" id="PRM86867.1"/>
    </source>
</evidence>
<keyword evidence="4" id="KW-0418">Kinase</keyword>
<protein>
    <recommendedName>
        <fullName evidence="2">histidine kinase</fullName>
        <ecNumber evidence="2">2.7.13.3</ecNumber>
    </recommendedName>
</protein>
<dbReference type="GO" id="GO:0009927">
    <property type="term" value="F:histidine phosphotransfer kinase activity"/>
    <property type="evidence" value="ECO:0007669"/>
    <property type="project" value="TreeGrafter"/>
</dbReference>
<dbReference type="GO" id="GO:0005886">
    <property type="term" value="C:plasma membrane"/>
    <property type="evidence" value="ECO:0007669"/>
    <property type="project" value="TreeGrafter"/>
</dbReference>
<dbReference type="PANTHER" id="PTHR43047">
    <property type="entry name" value="TWO-COMPONENT HISTIDINE PROTEIN KINASE"/>
    <property type="match status" value="1"/>
</dbReference>
<keyword evidence="5" id="KW-0597">Phosphoprotein</keyword>
<sequence>MYIDSEIGQGTTVSVHLKLPFVNVLPMSGNESKHVSEEPSEVQGYQVLIVDDHPTNRLLVTQQLAFLGHEVQAVDSGRAALQHLMTQSTDIIITDFNMNRPQFPRHLT</sequence>
<evidence type="ECO:0000256" key="2">
    <source>
        <dbReference type="ARBA" id="ARBA00012438"/>
    </source>
</evidence>
<dbReference type="InterPro" id="IPR011006">
    <property type="entry name" value="CheY-like_superfamily"/>
</dbReference>
<reference evidence="7 8" key="1">
    <citation type="submission" date="2017-09" db="EMBL/GenBank/DDBJ databases">
        <title>Reassesment of A. cryaerophilus.</title>
        <authorList>
            <person name="Perez-Cataluna A."/>
            <person name="Collado L."/>
            <person name="Salgado O."/>
            <person name="Lefinanco V."/>
            <person name="Figueras M.J."/>
        </authorList>
    </citation>
    <scope>NUCLEOTIDE SEQUENCE [LARGE SCALE GENOMIC DNA]</scope>
    <source>
        <strain evidence="7 8">LMG 9871</strain>
    </source>
</reference>
<evidence type="ECO:0000256" key="1">
    <source>
        <dbReference type="ARBA" id="ARBA00000085"/>
    </source>
</evidence>
<dbReference type="PROSITE" id="PS50110">
    <property type="entry name" value="RESPONSE_REGULATORY"/>
    <property type="match status" value="1"/>
</dbReference>
<evidence type="ECO:0000256" key="5">
    <source>
        <dbReference type="PROSITE-ProRule" id="PRU00169"/>
    </source>
</evidence>
<dbReference type="EMBL" id="NXGH01000086">
    <property type="protein sequence ID" value="PRM86867.1"/>
    <property type="molecule type" value="Genomic_DNA"/>
</dbReference>
<proteinExistence type="predicted"/>
<gene>
    <name evidence="7" type="ORF">CJ671_10625</name>
</gene>
<evidence type="ECO:0000256" key="4">
    <source>
        <dbReference type="ARBA" id="ARBA00022777"/>
    </source>
</evidence>
<dbReference type="SUPFAM" id="SSF52172">
    <property type="entry name" value="CheY-like"/>
    <property type="match status" value="1"/>
</dbReference>
<feature type="modified residue" description="4-aspartylphosphate" evidence="5">
    <location>
        <position position="95"/>
    </location>
</feature>
<dbReference type="GO" id="GO:0000155">
    <property type="term" value="F:phosphorelay sensor kinase activity"/>
    <property type="evidence" value="ECO:0007669"/>
    <property type="project" value="TreeGrafter"/>
</dbReference>
<dbReference type="RefSeq" id="WP_123058280.1">
    <property type="nucleotide sequence ID" value="NZ_NXGH01000086.1"/>
</dbReference>
<dbReference type="AlphaFoldDB" id="A0A2S9SJW6"/>
<dbReference type="EC" id="2.7.13.3" evidence="2"/>
<dbReference type="Pfam" id="PF00072">
    <property type="entry name" value="Response_reg"/>
    <property type="match status" value="1"/>
</dbReference>
<evidence type="ECO:0000259" key="6">
    <source>
        <dbReference type="PROSITE" id="PS50110"/>
    </source>
</evidence>
<keyword evidence="3" id="KW-0808">Transferase</keyword>
<comment type="caution">
    <text evidence="7">The sequence shown here is derived from an EMBL/GenBank/DDBJ whole genome shotgun (WGS) entry which is preliminary data.</text>
</comment>
<evidence type="ECO:0000256" key="3">
    <source>
        <dbReference type="ARBA" id="ARBA00022679"/>
    </source>
</evidence>
<name>A0A2S9SJW6_9BACT</name>
<feature type="domain" description="Response regulatory" evidence="6">
    <location>
        <begin position="46"/>
        <end position="108"/>
    </location>
</feature>
<dbReference type="PANTHER" id="PTHR43047:SF72">
    <property type="entry name" value="OSMOSENSING HISTIDINE PROTEIN KINASE SLN1"/>
    <property type="match status" value="1"/>
</dbReference>
<dbReference type="Proteomes" id="UP000238649">
    <property type="component" value="Unassembled WGS sequence"/>
</dbReference>
<feature type="non-terminal residue" evidence="7">
    <location>
        <position position="108"/>
    </location>
</feature>
<accession>A0A2S9SJW6</accession>
<dbReference type="InterPro" id="IPR001789">
    <property type="entry name" value="Sig_transdc_resp-reg_receiver"/>
</dbReference>
<comment type="catalytic activity">
    <reaction evidence="1">
        <text>ATP + protein L-histidine = ADP + protein N-phospho-L-histidine.</text>
        <dbReference type="EC" id="2.7.13.3"/>
    </reaction>
</comment>
<organism evidence="7 8">
    <name type="scientific">Aliarcobacter cryaerophilus</name>
    <dbReference type="NCBI Taxonomy" id="28198"/>
    <lineage>
        <taxon>Bacteria</taxon>
        <taxon>Pseudomonadati</taxon>
        <taxon>Campylobacterota</taxon>
        <taxon>Epsilonproteobacteria</taxon>
        <taxon>Campylobacterales</taxon>
        <taxon>Arcobacteraceae</taxon>
        <taxon>Aliarcobacter</taxon>
    </lineage>
</organism>
<evidence type="ECO:0000313" key="8">
    <source>
        <dbReference type="Proteomes" id="UP000238649"/>
    </source>
</evidence>